<comment type="caution">
    <text evidence="2">The sequence shown here is derived from an EMBL/GenBank/DDBJ whole genome shotgun (WGS) entry which is preliminary data.</text>
</comment>
<evidence type="ECO:0000313" key="2">
    <source>
        <dbReference type="EMBL" id="OCA77609.1"/>
    </source>
</evidence>
<proteinExistence type="predicted"/>
<gene>
    <name evidence="2" type="ORF">BBH99_11680</name>
</gene>
<dbReference type="Gene3D" id="2.60.120.10">
    <property type="entry name" value="Jelly Rolls"/>
    <property type="match status" value="1"/>
</dbReference>
<dbReference type="SMART" id="SM00100">
    <property type="entry name" value="cNMP"/>
    <property type="match status" value="1"/>
</dbReference>
<dbReference type="InterPro" id="IPR014710">
    <property type="entry name" value="RmlC-like_jellyroll"/>
</dbReference>
<dbReference type="InterPro" id="IPR000595">
    <property type="entry name" value="cNMP-bd_dom"/>
</dbReference>
<evidence type="ECO:0000259" key="1">
    <source>
        <dbReference type="PROSITE" id="PS50042"/>
    </source>
</evidence>
<evidence type="ECO:0000313" key="3">
    <source>
        <dbReference type="Proteomes" id="UP000093508"/>
    </source>
</evidence>
<dbReference type="EMBL" id="MAYF01000318">
    <property type="protein sequence ID" value="OCA77609.1"/>
    <property type="molecule type" value="Genomic_DNA"/>
</dbReference>
<feature type="domain" description="Cyclic nucleotide-binding" evidence="1">
    <location>
        <begin position="53"/>
        <end position="150"/>
    </location>
</feature>
<protein>
    <recommendedName>
        <fullName evidence="1">Cyclic nucleotide-binding domain-containing protein</fullName>
    </recommendedName>
</protein>
<reference evidence="2 3" key="1">
    <citation type="submission" date="2016-07" db="EMBL/GenBank/DDBJ databases">
        <authorList>
            <person name="Jeong J.-J."/>
            <person name="Kim D.W."/>
            <person name="Sang M.K."/>
            <person name="Choi I.-G."/>
            <person name="Kim K.D."/>
        </authorList>
    </citation>
    <scope>NUCLEOTIDE SEQUENCE [LARGE SCALE GENOMIC DNA]</scope>
    <source>
        <strain evidence="2 3">C-26</strain>
    </source>
</reference>
<dbReference type="InterPro" id="IPR018490">
    <property type="entry name" value="cNMP-bd_dom_sf"/>
</dbReference>
<dbReference type="CDD" id="cd00038">
    <property type="entry name" value="CAP_ED"/>
    <property type="match status" value="1"/>
</dbReference>
<dbReference type="RefSeq" id="WP_066698233.1">
    <property type="nucleotide sequence ID" value="NZ_FRBM01000007.1"/>
</dbReference>
<dbReference type="SUPFAM" id="SSF51206">
    <property type="entry name" value="cAMP-binding domain-like"/>
    <property type="match status" value="1"/>
</dbReference>
<sequence>MIIHIAIAKLKFFFEVQFINVEGFSLILIFTKQISFMHHSRFIQAIEKILIPEESVMKELLTHLESKTYRKGDFLLKADETCKYFYFIEKGLVKLFFDNGDKDFIMTFFAENAFFAELSGFLTGKPSKYMIVALEHTEVLRIHRDIIMELCKKYHTAETLFSKLYSKAPVNMMGRISEMLEDDGKKRYYNFMKQNPGLIQRISLGDLADYIGITQVSLSRIRAQRL</sequence>
<accession>A0ABX2X3A1</accession>
<dbReference type="Pfam" id="PF00027">
    <property type="entry name" value="cNMP_binding"/>
    <property type="match status" value="1"/>
</dbReference>
<organism evidence="2 3">
    <name type="scientific">Chryseobacterium contaminans</name>
    <dbReference type="NCBI Taxonomy" id="1423959"/>
    <lineage>
        <taxon>Bacteria</taxon>
        <taxon>Pseudomonadati</taxon>
        <taxon>Bacteroidota</taxon>
        <taxon>Flavobacteriia</taxon>
        <taxon>Flavobacteriales</taxon>
        <taxon>Weeksellaceae</taxon>
        <taxon>Chryseobacterium group</taxon>
        <taxon>Chryseobacterium</taxon>
    </lineage>
</organism>
<dbReference type="PROSITE" id="PS50042">
    <property type="entry name" value="CNMP_BINDING_3"/>
    <property type="match status" value="1"/>
</dbReference>
<keyword evidence="3" id="KW-1185">Reference proteome</keyword>
<name>A0ABX2X3A1_9FLAO</name>
<dbReference type="Proteomes" id="UP000093508">
    <property type="component" value="Unassembled WGS sequence"/>
</dbReference>